<feature type="transmembrane region" description="Helical" evidence="7">
    <location>
        <begin position="667"/>
        <end position="688"/>
    </location>
</feature>
<dbReference type="Proteomes" id="UP001055712">
    <property type="component" value="Unassembled WGS sequence"/>
</dbReference>
<evidence type="ECO:0000313" key="10">
    <source>
        <dbReference type="Proteomes" id="UP001055712"/>
    </source>
</evidence>
<comment type="subcellular location">
    <subcellularLocation>
        <location evidence="1">Membrane</location>
        <topology evidence="1">Multi-pass membrane protein</topology>
    </subcellularLocation>
</comment>
<dbReference type="GO" id="GO:0015179">
    <property type="term" value="F:L-amino acid transmembrane transporter activity"/>
    <property type="evidence" value="ECO:0007669"/>
    <property type="project" value="TreeGrafter"/>
</dbReference>
<comment type="caution">
    <text evidence="9">The sequence shown here is derived from an EMBL/GenBank/DDBJ whole genome shotgun (WGS) entry which is preliminary data.</text>
</comment>
<feature type="transmembrane region" description="Helical" evidence="7">
    <location>
        <begin position="219"/>
        <end position="244"/>
    </location>
</feature>
<evidence type="ECO:0000256" key="7">
    <source>
        <dbReference type="SAM" id="Phobius"/>
    </source>
</evidence>
<organism evidence="9 10">
    <name type="scientific">Chlorella vulgaris</name>
    <name type="common">Green alga</name>
    <dbReference type="NCBI Taxonomy" id="3077"/>
    <lineage>
        <taxon>Eukaryota</taxon>
        <taxon>Viridiplantae</taxon>
        <taxon>Chlorophyta</taxon>
        <taxon>core chlorophytes</taxon>
        <taxon>Trebouxiophyceae</taxon>
        <taxon>Chlorellales</taxon>
        <taxon>Chlorellaceae</taxon>
        <taxon>Chlorella clade</taxon>
        <taxon>Chlorella</taxon>
    </lineage>
</organism>
<keyword evidence="10" id="KW-1185">Reference proteome</keyword>
<sequence>MAVGGAGGYRLLIEDGGGGSTGVGGETRRRALFSATATLTLAILGSSVLPVPYAFSRLGVLPGLGVMLLVALSNAVAGTLLLRAAASLDKHTFEGLAEAVGGRSWKLATETCLVLLLYGNLTGDFCLLADMGSIAAGAVYPGGPPPWLVAGGGRLIMGVLAVLVVFPLSCLRHMRQLEKAGMAGVAFVAALAAIFVYQASAEGFPAVRSGELPLLRPAVAAGVPESVGVLSFAFYLTPMLLPLLREMPAGSVGVDLTCRAVQIVTAGVAYVIYAVMGFFAASRYGLRTEGDVLVNSWLPARWDGVLDALMVLYLSVCMAPIAFTLRCQLENLLIEEGSTMLRGRQVLLTAACLLSSLLLAMAFPTQAEKMFAVTGATAVCAVCYVVPVAIHLRLYLRGSGWWCYGGGNLKGLRDVRQRMPSPPSFSFDPQAPGAAPGPGGGTPYSPELRRLLLEEHQLRSASLPRLQPGMVPSLRQLAAAAVPEHDARAERAEEGGEEALAAAAGPFLGGHRWTDLSLNGWLRGQSYDSMAAFPDSQSATPVSPSSRHGRTRGGGGGSVDSLAGGEQGCGSDKLEAAVWEAREQGINVANPHCQQQQQQQQQQATCGTAGATSPLLQSVLSAVPEARSVAGTDGGWHCSGGIYPCWADAGNGVDAALSILRHLAVPLAVLVLGVASSVSALCLAVAALL</sequence>
<feature type="transmembrane region" description="Helical" evidence="7">
    <location>
        <begin position="180"/>
        <end position="199"/>
    </location>
</feature>
<feature type="transmembrane region" description="Helical" evidence="7">
    <location>
        <begin position="146"/>
        <end position="168"/>
    </location>
</feature>
<dbReference type="EMBL" id="SIDB01000008">
    <property type="protein sequence ID" value="KAI3429787.1"/>
    <property type="molecule type" value="Genomic_DNA"/>
</dbReference>
<name>A0A9D4YWA0_CHLVU</name>
<accession>A0A9D4YWA0</accession>
<evidence type="ECO:0000313" key="9">
    <source>
        <dbReference type="EMBL" id="KAI3429787.1"/>
    </source>
</evidence>
<evidence type="ECO:0000256" key="6">
    <source>
        <dbReference type="SAM" id="MobiDB-lite"/>
    </source>
</evidence>
<feature type="transmembrane region" description="Helical" evidence="7">
    <location>
        <begin position="346"/>
        <end position="364"/>
    </location>
</feature>
<keyword evidence="2 7" id="KW-0812">Transmembrane</keyword>
<keyword evidence="4 7" id="KW-1133">Transmembrane helix</keyword>
<evidence type="ECO:0000256" key="3">
    <source>
        <dbReference type="ARBA" id="ARBA00022970"/>
    </source>
</evidence>
<feature type="region of interest" description="Disordered" evidence="6">
    <location>
        <begin position="532"/>
        <end position="568"/>
    </location>
</feature>
<feature type="domain" description="Amino acid transporter transmembrane" evidence="8">
    <location>
        <begin position="33"/>
        <end position="397"/>
    </location>
</feature>
<dbReference type="InterPro" id="IPR013057">
    <property type="entry name" value="AA_transpt_TM"/>
</dbReference>
<feature type="region of interest" description="Disordered" evidence="6">
    <location>
        <begin position="420"/>
        <end position="446"/>
    </location>
</feature>
<keyword evidence="3" id="KW-0029">Amino-acid transport</keyword>
<evidence type="ECO:0000256" key="4">
    <source>
        <dbReference type="ARBA" id="ARBA00022989"/>
    </source>
</evidence>
<feature type="transmembrane region" description="Helical" evidence="7">
    <location>
        <begin position="256"/>
        <end position="284"/>
    </location>
</feature>
<feature type="transmembrane region" description="Helical" evidence="7">
    <location>
        <begin position="31"/>
        <end position="55"/>
    </location>
</feature>
<keyword evidence="5 7" id="KW-0472">Membrane</keyword>
<feature type="transmembrane region" description="Helical" evidence="7">
    <location>
        <begin position="61"/>
        <end position="82"/>
    </location>
</feature>
<gene>
    <name evidence="9" type="ORF">D9Q98_010100</name>
</gene>
<dbReference type="PANTHER" id="PTHR22950">
    <property type="entry name" value="AMINO ACID TRANSPORTER"/>
    <property type="match status" value="1"/>
</dbReference>
<dbReference type="PANTHER" id="PTHR22950:SF702">
    <property type="entry name" value="AMINO ACID TRANSPORTER PROTEIN"/>
    <property type="match status" value="1"/>
</dbReference>
<dbReference type="AlphaFoldDB" id="A0A9D4YWA0"/>
<feature type="transmembrane region" description="Helical" evidence="7">
    <location>
        <begin position="370"/>
        <end position="390"/>
    </location>
</feature>
<reference evidence="9" key="1">
    <citation type="journal article" date="2019" name="Plant J.">
        <title>Chlorella vulgaris genome assembly and annotation reveals the molecular basis for metabolic acclimation to high light conditions.</title>
        <authorList>
            <person name="Cecchin M."/>
            <person name="Marcolungo L."/>
            <person name="Rossato M."/>
            <person name="Girolomoni L."/>
            <person name="Cosentino E."/>
            <person name="Cuine S."/>
            <person name="Li-Beisson Y."/>
            <person name="Delledonne M."/>
            <person name="Ballottari M."/>
        </authorList>
    </citation>
    <scope>NUCLEOTIDE SEQUENCE</scope>
    <source>
        <strain evidence="9">211/11P</strain>
    </source>
</reference>
<feature type="transmembrane region" description="Helical" evidence="7">
    <location>
        <begin position="113"/>
        <end position="140"/>
    </location>
</feature>
<evidence type="ECO:0000256" key="5">
    <source>
        <dbReference type="ARBA" id="ARBA00023136"/>
    </source>
</evidence>
<evidence type="ECO:0000259" key="8">
    <source>
        <dbReference type="Pfam" id="PF01490"/>
    </source>
</evidence>
<reference evidence="9" key="2">
    <citation type="submission" date="2020-11" db="EMBL/GenBank/DDBJ databases">
        <authorList>
            <person name="Cecchin M."/>
            <person name="Marcolungo L."/>
            <person name="Rossato M."/>
            <person name="Girolomoni L."/>
            <person name="Cosentino E."/>
            <person name="Cuine S."/>
            <person name="Li-Beisson Y."/>
            <person name="Delledonne M."/>
            <person name="Ballottari M."/>
        </authorList>
    </citation>
    <scope>NUCLEOTIDE SEQUENCE</scope>
    <source>
        <strain evidence="9">211/11P</strain>
        <tissue evidence="9">Whole cell</tissue>
    </source>
</reference>
<dbReference type="GO" id="GO:0016020">
    <property type="term" value="C:membrane"/>
    <property type="evidence" value="ECO:0007669"/>
    <property type="project" value="UniProtKB-SubCell"/>
</dbReference>
<keyword evidence="3" id="KW-0813">Transport</keyword>
<proteinExistence type="predicted"/>
<evidence type="ECO:0000256" key="1">
    <source>
        <dbReference type="ARBA" id="ARBA00004141"/>
    </source>
</evidence>
<feature type="transmembrane region" description="Helical" evidence="7">
    <location>
        <begin position="304"/>
        <end position="325"/>
    </location>
</feature>
<dbReference type="Pfam" id="PF01490">
    <property type="entry name" value="Aa_trans"/>
    <property type="match status" value="1"/>
</dbReference>
<dbReference type="OrthoDB" id="513400at2759"/>
<evidence type="ECO:0000256" key="2">
    <source>
        <dbReference type="ARBA" id="ARBA00022692"/>
    </source>
</evidence>
<protein>
    <recommendedName>
        <fullName evidence="8">Amino acid transporter transmembrane domain-containing protein</fullName>
    </recommendedName>
</protein>